<keyword evidence="4" id="KW-1185">Reference proteome</keyword>
<feature type="domain" description="WAP" evidence="2">
    <location>
        <begin position="142"/>
        <end position="189"/>
    </location>
</feature>
<dbReference type="Gene3D" id="4.10.75.10">
    <property type="entry name" value="Elafin-like"/>
    <property type="match status" value="2"/>
</dbReference>
<reference evidence="3" key="2">
    <citation type="submission" date="2020-11" db="EMBL/GenBank/DDBJ databases">
        <authorList>
            <person name="McCartney M.A."/>
            <person name="Auch B."/>
            <person name="Kono T."/>
            <person name="Mallez S."/>
            <person name="Becker A."/>
            <person name="Gohl D.M."/>
            <person name="Silverstein K.A.T."/>
            <person name="Koren S."/>
            <person name="Bechman K.B."/>
            <person name="Herman A."/>
            <person name="Abrahante J.E."/>
            <person name="Garbe J."/>
        </authorList>
    </citation>
    <scope>NUCLEOTIDE SEQUENCE</scope>
    <source>
        <strain evidence="3">Duluth1</strain>
        <tissue evidence="3">Whole animal</tissue>
    </source>
</reference>
<dbReference type="GO" id="GO:0045087">
    <property type="term" value="P:innate immune response"/>
    <property type="evidence" value="ECO:0007669"/>
    <property type="project" value="TreeGrafter"/>
</dbReference>
<sequence length="214" mass="23317">MFSMNIKAIATVLVAVLAFIKAQLCGIDCGPGFRCAMSRSTCNYPPCPFIPMCIELEIAIPSRWFDKPLTSQVQRHASHTSYNANGVTLVQSPVHARHGECPAPTGSDPCIDNCNSDGECPFTQKCCSNGCGRSCRSAINNETEKPGTCARHLDHSSAGCQRECSTDADCPGVHKCCSTQCGAVCSTPCYYWLEPNQRSSRKYILSKIPFFCRL</sequence>
<gene>
    <name evidence="3" type="ORF">DPMN_145474</name>
</gene>
<feature type="domain" description="WAP" evidence="2">
    <location>
        <begin position="94"/>
        <end position="139"/>
    </location>
</feature>
<dbReference type="Pfam" id="PF00095">
    <property type="entry name" value="WAP"/>
    <property type="match status" value="2"/>
</dbReference>
<dbReference type="GO" id="GO:0019731">
    <property type="term" value="P:antibacterial humoral response"/>
    <property type="evidence" value="ECO:0007669"/>
    <property type="project" value="TreeGrafter"/>
</dbReference>
<feature type="chain" id="PRO_5038977512" description="WAP domain-containing protein" evidence="1">
    <location>
        <begin position="23"/>
        <end position="214"/>
    </location>
</feature>
<evidence type="ECO:0000313" key="3">
    <source>
        <dbReference type="EMBL" id="KAH3791985.1"/>
    </source>
</evidence>
<dbReference type="GO" id="GO:0004867">
    <property type="term" value="F:serine-type endopeptidase inhibitor activity"/>
    <property type="evidence" value="ECO:0007669"/>
    <property type="project" value="TreeGrafter"/>
</dbReference>
<dbReference type="PRINTS" id="PR00003">
    <property type="entry name" value="4DISULPHCORE"/>
</dbReference>
<dbReference type="SMART" id="SM00217">
    <property type="entry name" value="WAP"/>
    <property type="match status" value="2"/>
</dbReference>
<keyword evidence="1" id="KW-0732">Signal</keyword>
<name>A0A9D4F8N0_DREPO</name>
<reference evidence="3" key="1">
    <citation type="journal article" date="2019" name="bioRxiv">
        <title>The Genome of the Zebra Mussel, Dreissena polymorpha: A Resource for Invasive Species Research.</title>
        <authorList>
            <person name="McCartney M.A."/>
            <person name="Auch B."/>
            <person name="Kono T."/>
            <person name="Mallez S."/>
            <person name="Zhang Y."/>
            <person name="Obille A."/>
            <person name="Becker A."/>
            <person name="Abrahante J.E."/>
            <person name="Garbe J."/>
            <person name="Badalamenti J.P."/>
            <person name="Herman A."/>
            <person name="Mangelson H."/>
            <person name="Liachko I."/>
            <person name="Sullivan S."/>
            <person name="Sone E.D."/>
            <person name="Koren S."/>
            <person name="Silverstein K.A.T."/>
            <person name="Beckman K.B."/>
            <person name="Gohl D.M."/>
        </authorList>
    </citation>
    <scope>NUCLEOTIDE SEQUENCE</scope>
    <source>
        <strain evidence="3">Duluth1</strain>
        <tissue evidence="3">Whole animal</tissue>
    </source>
</reference>
<dbReference type="AlphaFoldDB" id="A0A9D4F8N0"/>
<dbReference type="PANTHER" id="PTHR19441:SF95">
    <property type="entry name" value="PERLWAPIN ISOFORM X1"/>
    <property type="match status" value="1"/>
</dbReference>
<dbReference type="PANTHER" id="PTHR19441">
    <property type="entry name" value="WHEY ACDIC PROTEIN WAP"/>
    <property type="match status" value="1"/>
</dbReference>
<evidence type="ECO:0000259" key="2">
    <source>
        <dbReference type="PROSITE" id="PS51390"/>
    </source>
</evidence>
<comment type="caution">
    <text evidence="3">The sequence shown here is derived from an EMBL/GenBank/DDBJ whole genome shotgun (WGS) entry which is preliminary data.</text>
</comment>
<dbReference type="GO" id="GO:0005615">
    <property type="term" value="C:extracellular space"/>
    <property type="evidence" value="ECO:0007669"/>
    <property type="project" value="TreeGrafter"/>
</dbReference>
<feature type="signal peptide" evidence="1">
    <location>
        <begin position="1"/>
        <end position="22"/>
    </location>
</feature>
<dbReference type="InterPro" id="IPR050514">
    <property type="entry name" value="WAP_four-disulfide_core"/>
</dbReference>
<dbReference type="PROSITE" id="PS51390">
    <property type="entry name" value="WAP"/>
    <property type="match status" value="2"/>
</dbReference>
<organism evidence="3 4">
    <name type="scientific">Dreissena polymorpha</name>
    <name type="common">Zebra mussel</name>
    <name type="synonym">Mytilus polymorpha</name>
    <dbReference type="NCBI Taxonomy" id="45954"/>
    <lineage>
        <taxon>Eukaryota</taxon>
        <taxon>Metazoa</taxon>
        <taxon>Spiralia</taxon>
        <taxon>Lophotrochozoa</taxon>
        <taxon>Mollusca</taxon>
        <taxon>Bivalvia</taxon>
        <taxon>Autobranchia</taxon>
        <taxon>Heteroconchia</taxon>
        <taxon>Euheterodonta</taxon>
        <taxon>Imparidentia</taxon>
        <taxon>Neoheterodontei</taxon>
        <taxon>Myida</taxon>
        <taxon>Dreissenoidea</taxon>
        <taxon>Dreissenidae</taxon>
        <taxon>Dreissena</taxon>
    </lineage>
</organism>
<protein>
    <recommendedName>
        <fullName evidence="2">WAP domain-containing protein</fullName>
    </recommendedName>
</protein>
<dbReference type="SUPFAM" id="SSF57256">
    <property type="entry name" value="Elafin-like"/>
    <property type="match status" value="2"/>
</dbReference>
<accession>A0A9D4F8N0</accession>
<dbReference type="InterPro" id="IPR008197">
    <property type="entry name" value="WAP_dom"/>
</dbReference>
<evidence type="ECO:0000256" key="1">
    <source>
        <dbReference type="SAM" id="SignalP"/>
    </source>
</evidence>
<dbReference type="InterPro" id="IPR036645">
    <property type="entry name" value="Elafin-like_sf"/>
</dbReference>
<proteinExistence type="predicted"/>
<dbReference type="Proteomes" id="UP000828390">
    <property type="component" value="Unassembled WGS sequence"/>
</dbReference>
<evidence type="ECO:0000313" key="4">
    <source>
        <dbReference type="Proteomes" id="UP000828390"/>
    </source>
</evidence>
<dbReference type="EMBL" id="JAIWYP010000007">
    <property type="protein sequence ID" value="KAH3791985.1"/>
    <property type="molecule type" value="Genomic_DNA"/>
</dbReference>